<evidence type="ECO:0000256" key="1">
    <source>
        <dbReference type="ARBA" id="ARBA00007169"/>
    </source>
</evidence>
<sequence>MTILNRPTKPNPWLTCFTPHPTATLRLFCFPYAGGGAPVFREWSALLPNAEIIALQYPGRGARMMEPPMQSLPELAAGIYEAILPHLNKPFAFFGHSLGSLVAFEVARLLRKNGHPLPRHLFVSARKAPHVPRTAEKQMHKLPEQEFIEELKTYNGTPKEILENKDLMELVLPVLRADFRVNETYEYGEEPALHIPLTALTGIEDSRATEADMTKWSLHTSDVFTQQTFPGDHFYLNPLQKELTAFLAKQLNL</sequence>
<comment type="similarity">
    <text evidence="1">Belongs to the thioesterase family.</text>
</comment>
<evidence type="ECO:0000259" key="2">
    <source>
        <dbReference type="Pfam" id="PF00975"/>
    </source>
</evidence>
<organism evidence="3 4">
    <name type="scientific">Tumebacillus lacus</name>
    <dbReference type="NCBI Taxonomy" id="2995335"/>
    <lineage>
        <taxon>Bacteria</taxon>
        <taxon>Bacillati</taxon>
        <taxon>Bacillota</taxon>
        <taxon>Bacilli</taxon>
        <taxon>Bacillales</taxon>
        <taxon>Alicyclobacillaceae</taxon>
        <taxon>Tumebacillus</taxon>
    </lineage>
</organism>
<keyword evidence="4" id="KW-1185">Reference proteome</keyword>
<protein>
    <submittedName>
        <fullName evidence="3">Thioesterase II family protein</fullName>
    </submittedName>
</protein>
<dbReference type="InterPro" id="IPR012223">
    <property type="entry name" value="TEII"/>
</dbReference>
<dbReference type="EMBL" id="JAPMLT010000008">
    <property type="protein sequence ID" value="MCX7571067.1"/>
    <property type="molecule type" value="Genomic_DNA"/>
</dbReference>
<dbReference type="PANTHER" id="PTHR11487:SF0">
    <property type="entry name" value="S-ACYL FATTY ACID SYNTHASE THIOESTERASE, MEDIUM CHAIN"/>
    <property type="match status" value="1"/>
</dbReference>
<evidence type="ECO:0000313" key="4">
    <source>
        <dbReference type="Proteomes" id="UP001208017"/>
    </source>
</evidence>
<feature type="domain" description="Thioesterase" evidence="2">
    <location>
        <begin position="26"/>
        <end position="241"/>
    </location>
</feature>
<reference evidence="3 4" key="1">
    <citation type="submission" date="2022-11" db="EMBL/GenBank/DDBJ databases">
        <title>Study of microbial diversity in lake waters.</title>
        <authorList>
            <person name="Zhang J."/>
        </authorList>
    </citation>
    <scope>NUCLEOTIDE SEQUENCE [LARGE SCALE GENOMIC DNA]</scope>
    <source>
        <strain evidence="3 4">DT12</strain>
    </source>
</reference>
<dbReference type="Pfam" id="PF00975">
    <property type="entry name" value="Thioesterase"/>
    <property type="match status" value="1"/>
</dbReference>
<dbReference type="InterPro" id="IPR001031">
    <property type="entry name" value="Thioesterase"/>
</dbReference>
<proteinExistence type="inferred from homology"/>
<accession>A0ABT3X2C4</accession>
<comment type="caution">
    <text evidence="3">The sequence shown here is derived from an EMBL/GenBank/DDBJ whole genome shotgun (WGS) entry which is preliminary data.</text>
</comment>
<evidence type="ECO:0000313" key="3">
    <source>
        <dbReference type="EMBL" id="MCX7571067.1"/>
    </source>
</evidence>
<dbReference type="InterPro" id="IPR029058">
    <property type="entry name" value="AB_hydrolase_fold"/>
</dbReference>
<name>A0ABT3X2C4_9BACL</name>
<dbReference type="SUPFAM" id="SSF53474">
    <property type="entry name" value="alpha/beta-Hydrolases"/>
    <property type="match status" value="1"/>
</dbReference>
<gene>
    <name evidence="3" type="ORF">OS242_14040</name>
</gene>
<dbReference type="RefSeq" id="WP_267152312.1">
    <property type="nucleotide sequence ID" value="NZ_JAPMLT010000008.1"/>
</dbReference>
<dbReference type="PANTHER" id="PTHR11487">
    <property type="entry name" value="THIOESTERASE"/>
    <property type="match status" value="1"/>
</dbReference>
<dbReference type="Gene3D" id="3.40.50.1820">
    <property type="entry name" value="alpha/beta hydrolase"/>
    <property type="match status" value="1"/>
</dbReference>
<dbReference type="Proteomes" id="UP001208017">
    <property type="component" value="Unassembled WGS sequence"/>
</dbReference>